<comment type="caution">
    <text evidence="1">The sequence shown here is derived from an EMBL/GenBank/DDBJ whole genome shotgun (WGS) entry which is preliminary data.</text>
</comment>
<keyword evidence="2" id="KW-1185">Reference proteome</keyword>
<dbReference type="Proteomes" id="UP001152523">
    <property type="component" value="Unassembled WGS sequence"/>
</dbReference>
<sequence length="103" mass="11877">MTKIVQDEAFIYFFNSSFEVHFLNIPSVFTTSVHFIKCFDQGQTCTNLADIWTAPPGNLILQNQLSYLIFFSSLGDIATVVRPCFMVSNSERCDIFVVWEYKE</sequence>
<organism evidence="1 2">
    <name type="scientific">Cuscuta epithymum</name>
    <dbReference type="NCBI Taxonomy" id="186058"/>
    <lineage>
        <taxon>Eukaryota</taxon>
        <taxon>Viridiplantae</taxon>
        <taxon>Streptophyta</taxon>
        <taxon>Embryophyta</taxon>
        <taxon>Tracheophyta</taxon>
        <taxon>Spermatophyta</taxon>
        <taxon>Magnoliopsida</taxon>
        <taxon>eudicotyledons</taxon>
        <taxon>Gunneridae</taxon>
        <taxon>Pentapetalae</taxon>
        <taxon>asterids</taxon>
        <taxon>lamiids</taxon>
        <taxon>Solanales</taxon>
        <taxon>Convolvulaceae</taxon>
        <taxon>Cuscuteae</taxon>
        <taxon>Cuscuta</taxon>
        <taxon>Cuscuta subgen. Cuscuta</taxon>
    </lineage>
</organism>
<protein>
    <submittedName>
        <fullName evidence="1">Uncharacterized protein</fullName>
    </submittedName>
</protein>
<accession>A0AAV0E8N3</accession>
<dbReference type="EMBL" id="CAMAPF010000914">
    <property type="protein sequence ID" value="CAH9119503.1"/>
    <property type="molecule type" value="Genomic_DNA"/>
</dbReference>
<name>A0AAV0E8N3_9ASTE</name>
<evidence type="ECO:0000313" key="2">
    <source>
        <dbReference type="Proteomes" id="UP001152523"/>
    </source>
</evidence>
<evidence type="ECO:0000313" key="1">
    <source>
        <dbReference type="EMBL" id="CAH9119503.1"/>
    </source>
</evidence>
<reference evidence="1" key="1">
    <citation type="submission" date="2022-07" db="EMBL/GenBank/DDBJ databases">
        <authorList>
            <person name="Macas J."/>
            <person name="Novak P."/>
            <person name="Neumann P."/>
        </authorList>
    </citation>
    <scope>NUCLEOTIDE SEQUENCE</scope>
</reference>
<dbReference type="AlphaFoldDB" id="A0AAV0E8N3"/>
<proteinExistence type="predicted"/>
<gene>
    <name evidence="1" type="ORF">CEPIT_LOCUS22715</name>
</gene>